<feature type="signal peptide" evidence="3">
    <location>
        <begin position="1"/>
        <end position="17"/>
    </location>
</feature>
<feature type="region of interest" description="Disordered" evidence="1">
    <location>
        <begin position="375"/>
        <end position="398"/>
    </location>
</feature>
<feature type="compositionally biased region" description="Low complexity" evidence="1">
    <location>
        <begin position="499"/>
        <end position="508"/>
    </location>
</feature>
<protein>
    <recommendedName>
        <fullName evidence="6">Mid2 domain-containing protein</fullName>
    </recommendedName>
</protein>
<proteinExistence type="predicted"/>
<evidence type="ECO:0000256" key="1">
    <source>
        <dbReference type="SAM" id="MobiDB-lite"/>
    </source>
</evidence>
<dbReference type="EMBL" id="CP086714">
    <property type="protein sequence ID" value="WOO76448.1"/>
    <property type="molecule type" value="Genomic_DNA"/>
</dbReference>
<feature type="region of interest" description="Disordered" evidence="1">
    <location>
        <begin position="314"/>
        <end position="335"/>
    </location>
</feature>
<gene>
    <name evidence="4" type="ORF">LOC62_01G000070</name>
</gene>
<evidence type="ECO:0000313" key="5">
    <source>
        <dbReference type="Proteomes" id="UP000827549"/>
    </source>
</evidence>
<evidence type="ECO:0008006" key="6">
    <source>
        <dbReference type="Google" id="ProtNLM"/>
    </source>
</evidence>
<keyword evidence="2" id="KW-1133">Transmembrane helix</keyword>
<evidence type="ECO:0000313" key="4">
    <source>
        <dbReference type="EMBL" id="WOO76448.1"/>
    </source>
</evidence>
<name>A0AAF0Y4B6_9TREE</name>
<feature type="chain" id="PRO_5041969444" description="Mid2 domain-containing protein" evidence="3">
    <location>
        <begin position="18"/>
        <end position="623"/>
    </location>
</feature>
<evidence type="ECO:0000256" key="2">
    <source>
        <dbReference type="SAM" id="Phobius"/>
    </source>
</evidence>
<feature type="transmembrane region" description="Helical" evidence="2">
    <location>
        <begin position="340"/>
        <end position="364"/>
    </location>
</feature>
<reference evidence="4" key="1">
    <citation type="submission" date="2023-10" db="EMBL/GenBank/DDBJ databases">
        <authorList>
            <person name="Noh H."/>
        </authorList>
    </citation>
    <scope>NUCLEOTIDE SEQUENCE</scope>
    <source>
        <strain evidence="4">DUCC4014</strain>
    </source>
</reference>
<dbReference type="Proteomes" id="UP000827549">
    <property type="component" value="Chromosome 1"/>
</dbReference>
<dbReference type="AlphaFoldDB" id="A0AAF0Y4B6"/>
<keyword evidence="2" id="KW-0472">Membrane</keyword>
<keyword evidence="5" id="KW-1185">Reference proteome</keyword>
<organism evidence="4 5">
    <name type="scientific">Vanrija pseudolonga</name>
    <dbReference type="NCBI Taxonomy" id="143232"/>
    <lineage>
        <taxon>Eukaryota</taxon>
        <taxon>Fungi</taxon>
        <taxon>Dikarya</taxon>
        <taxon>Basidiomycota</taxon>
        <taxon>Agaricomycotina</taxon>
        <taxon>Tremellomycetes</taxon>
        <taxon>Trichosporonales</taxon>
        <taxon>Trichosporonaceae</taxon>
        <taxon>Vanrija</taxon>
    </lineage>
</organism>
<sequence length="623" mass="65103">MVALLALLALAAVPALAQWKEYNITFDDSSPMLQWTPMPSMTMNITAPGLGWSFNYSQAPTTYMVSLGSSAHTTTRVGSSVSLRFTGTGAYFTVSGPGVVTLNTNGQQATPQSITTSTTQIGIGGMSYDDHTVTLSLNSGQVAVTGAVVTTIVGGSDTSITNITIPGLGEGNQVTKGIKVTDPAWWEAHPLMCNLDGSHCVTDNSITTATPQSTLQLSPPNNTAVMLVYGGTGPTNGNFIANISPNPIHGPSTTTYSPGGPLLNMYSLLWFVALDPNQIYTTTFTYLGGDGMDMFDFYSVVYLVTSGNTTVPGGLPAGSKNGGSKNNGGGGSGSSSNSNIGAIVGGVVGGIGFLAILAGAFWWWRRRNQRENNKWQSEGVSPMNLVDDTPRRGSLQHTQRESYMPPLRTDFGTGDFHTATGTVTAYPTDTVYSDHSHSGSIDPATRPLINQLNSFGSSFGDASPFPPAASSNAEGSRVAELHAEGTESVVSGASDRKTAAGPAAPASEADVEFGLPSYNEAIVSPVHRSPQAGANVHPEQRMSSAVSTHSAHSAREMDIIGYRLALLERRLEESGGSGARHEATSPVIARPSAVLAHPEPIAESPELAEPRVTRPLPPAPEST</sequence>
<feature type="region of interest" description="Disordered" evidence="1">
    <location>
        <begin position="483"/>
        <end position="508"/>
    </location>
</feature>
<dbReference type="RefSeq" id="XP_062622480.1">
    <property type="nucleotide sequence ID" value="XM_062766496.1"/>
</dbReference>
<keyword evidence="2" id="KW-0812">Transmembrane</keyword>
<feature type="region of interest" description="Disordered" evidence="1">
    <location>
        <begin position="575"/>
        <end position="623"/>
    </location>
</feature>
<accession>A0AAF0Y4B6</accession>
<dbReference type="GeneID" id="87803332"/>
<dbReference type="Gene3D" id="1.20.5.510">
    <property type="entry name" value="Single helix bin"/>
    <property type="match status" value="1"/>
</dbReference>
<keyword evidence="3" id="KW-0732">Signal</keyword>
<evidence type="ECO:0000256" key="3">
    <source>
        <dbReference type="SAM" id="SignalP"/>
    </source>
</evidence>